<dbReference type="EMBL" id="CP093346">
    <property type="protein sequence ID" value="WOG95928.1"/>
    <property type="molecule type" value="Genomic_DNA"/>
</dbReference>
<proteinExistence type="predicted"/>
<dbReference type="InterPro" id="IPR007849">
    <property type="entry name" value="ATP10"/>
</dbReference>
<name>A0A165A9D6_DAUCS</name>
<sequence>MLSLKRLNSIRPTIHSAILKKLSPLAANPSQCSSIRFFDFYQLGNKEAIEKERARLADEMNRGYFADIAELKKHGGKISEANKIIIPGMAAVKFPALDVTYSDGTKLSLPTVFNANGVDTGSMTMPKASLMCLSFRASSQTMVNTWTTPFLDAFSDSKAVQLYEVSFIDSWLLTRSPIKKLLLRMMRKPDPKEKKDVLQRQIVYFFGDHYYFRKELKILNLLTGYIFLLDKFGRIRWQGSGISSKEELASLLACTSLLLEES</sequence>
<dbReference type="OrthoDB" id="17089at2759"/>
<dbReference type="PANTHER" id="PTHR28106">
    <property type="entry name" value="MITOCHONDRIAL ATPASE COMPLEX SUBUNIT ATP10"/>
    <property type="match status" value="1"/>
</dbReference>
<dbReference type="Pfam" id="PF05176">
    <property type="entry name" value="ATP-synt_10"/>
    <property type="match status" value="1"/>
</dbReference>
<evidence type="ECO:0000313" key="2">
    <source>
        <dbReference type="Proteomes" id="UP000077755"/>
    </source>
</evidence>
<accession>A0A165A9D6</accession>
<protein>
    <submittedName>
        <fullName evidence="1">Uncharacterized protein</fullName>
    </submittedName>
</protein>
<reference evidence="1" key="1">
    <citation type="journal article" date="2016" name="Nat. Genet.">
        <title>A high-quality carrot genome assembly provides new insights into carotenoid accumulation and asterid genome evolution.</title>
        <authorList>
            <person name="Iorizzo M."/>
            <person name="Ellison S."/>
            <person name="Senalik D."/>
            <person name="Zeng P."/>
            <person name="Satapoomin P."/>
            <person name="Huang J."/>
            <person name="Bowman M."/>
            <person name="Iovene M."/>
            <person name="Sanseverino W."/>
            <person name="Cavagnaro P."/>
            <person name="Yildiz M."/>
            <person name="Macko-Podgorni A."/>
            <person name="Moranska E."/>
            <person name="Grzebelus E."/>
            <person name="Grzebelus D."/>
            <person name="Ashrafi H."/>
            <person name="Zheng Z."/>
            <person name="Cheng S."/>
            <person name="Spooner D."/>
            <person name="Van Deynze A."/>
            <person name="Simon P."/>
        </authorList>
    </citation>
    <scope>NUCLEOTIDE SEQUENCE</scope>
    <source>
        <tissue evidence="1">Leaf</tissue>
    </source>
</reference>
<reference evidence="1" key="2">
    <citation type="submission" date="2022-03" db="EMBL/GenBank/DDBJ databases">
        <title>Draft title - Genomic analysis of global carrot germplasm unveils the trajectory of domestication and the origin of high carotenoid orange carrot.</title>
        <authorList>
            <person name="Iorizzo M."/>
            <person name="Ellison S."/>
            <person name="Senalik D."/>
            <person name="Macko-Podgorni A."/>
            <person name="Grzebelus D."/>
            <person name="Bostan H."/>
            <person name="Rolling W."/>
            <person name="Curaba J."/>
            <person name="Simon P."/>
        </authorList>
    </citation>
    <scope>NUCLEOTIDE SEQUENCE</scope>
    <source>
        <tissue evidence="1">Leaf</tissue>
    </source>
</reference>
<keyword evidence="2" id="KW-1185">Reference proteome</keyword>
<dbReference type="Proteomes" id="UP000077755">
    <property type="component" value="Chromosome 4"/>
</dbReference>
<organism evidence="1 2">
    <name type="scientific">Daucus carota subsp. sativus</name>
    <name type="common">Carrot</name>
    <dbReference type="NCBI Taxonomy" id="79200"/>
    <lineage>
        <taxon>Eukaryota</taxon>
        <taxon>Viridiplantae</taxon>
        <taxon>Streptophyta</taxon>
        <taxon>Embryophyta</taxon>
        <taxon>Tracheophyta</taxon>
        <taxon>Spermatophyta</taxon>
        <taxon>Magnoliopsida</taxon>
        <taxon>eudicotyledons</taxon>
        <taxon>Gunneridae</taxon>
        <taxon>Pentapetalae</taxon>
        <taxon>asterids</taxon>
        <taxon>campanulids</taxon>
        <taxon>Apiales</taxon>
        <taxon>Apiaceae</taxon>
        <taxon>Apioideae</taxon>
        <taxon>Scandiceae</taxon>
        <taxon>Daucinae</taxon>
        <taxon>Daucus</taxon>
        <taxon>Daucus sect. Daucus</taxon>
    </lineage>
</organism>
<dbReference type="KEGG" id="dcr:108216668"/>
<dbReference type="OMA" id="FGRCDDF"/>
<dbReference type="GO" id="GO:0005743">
    <property type="term" value="C:mitochondrial inner membrane"/>
    <property type="evidence" value="ECO:0007669"/>
    <property type="project" value="TreeGrafter"/>
</dbReference>
<gene>
    <name evidence="1" type="ORF">DCAR_0415257</name>
</gene>
<dbReference type="Gramene" id="KZM97143">
    <property type="protein sequence ID" value="KZM97143"/>
    <property type="gene ID" value="DCAR_015495"/>
</dbReference>
<evidence type="ECO:0000313" key="1">
    <source>
        <dbReference type="EMBL" id="WOG95928.1"/>
    </source>
</evidence>
<dbReference type="PANTHER" id="PTHR28106:SF1">
    <property type="entry name" value="MITOCHONDRIAL ATPASE COMPLEX SUBUNIT ATP10"/>
    <property type="match status" value="1"/>
</dbReference>
<dbReference type="GO" id="GO:0033615">
    <property type="term" value="P:mitochondrial proton-transporting ATP synthase complex assembly"/>
    <property type="evidence" value="ECO:0007669"/>
    <property type="project" value="TreeGrafter"/>
</dbReference>
<dbReference type="AlphaFoldDB" id="A0A165A9D6"/>